<evidence type="ECO:0000256" key="5">
    <source>
        <dbReference type="ARBA" id="ARBA00022989"/>
    </source>
</evidence>
<dbReference type="RefSeq" id="WP_004914669.1">
    <property type="nucleotide sequence ID" value="NZ_ABEXOA020000130.1"/>
</dbReference>
<dbReference type="Pfam" id="PF09335">
    <property type="entry name" value="VTT_dom"/>
    <property type="match status" value="1"/>
</dbReference>
<gene>
    <name evidence="11" type="primary">yghB</name>
    <name evidence="10" type="ORF">KOF27_03320</name>
    <name evidence="11" type="ORF">NCTC11801_00765</name>
    <name evidence="9" type="ORF">QDQ51_08980</name>
</gene>
<name>A0A1B8SNF4_PRORE</name>
<comment type="similarity">
    <text evidence="2 7">Belongs to the DedA family.</text>
</comment>
<protein>
    <submittedName>
        <fullName evidence="9">DedA family protein</fullName>
    </submittedName>
    <submittedName>
        <fullName evidence="11">Inner membrane protein YghB</fullName>
    </submittedName>
</protein>
<keyword evidence="5 7" id="KW-1133">Transmembrane helix</keyword>
<dbReference type="AlphaFoldDB" id="A0A1B8SNF4"/>
<feature type="transmembrane region" description="Helical" evidence="7">
    <location>
        <begin position="26"/>
        <end position="48"/>
    </location>
</feature>
<dbReference type="GeneID" id="93671841"/>
<evidence type="ECO:0000256" key="7">
    <source>
        <dbReference type="RuleBase" id="RU367016"/>
    </source>
</evidence>
<dbReference type="Proteomes" id="UP000682358">
    <property type="component" value="Chromosome"/>
</dbReference>
<dbReference type="EMBL" id="UGTZ01000001">
    <property type="protein sequence ID" value="SUC29854.1"/>
    <property type="molecule type" value="Genomic_DNA"/>
</dbReference>
<feature type="transmembrane region" description="Helical" evidence="7">
    <location>
        <begin position="155"/>
        <end position="175"/>
    </location>
</feature>
<keyword evidence="4 7" id="KW-0812">Transmembrane</keyword>
<reference evidence="11 12" key="1">
    <citation type="submission" date="2018-06" db="EMBL/GenBank/DDBJ databases">
        <authorList>
            <consortium name="Pathogen Informatics"/>
            <person name="Doyle S."/>
        </authorList>
    </citation>
    <scope>NUCLEOTIDE SEQUENCE [LARGE SCALE GENOMIC DNA]</scope>
    <source>
        <strain evidence="11 12">NCTC11801</strain>
    </source>
</reference>
<reference evidence="10" key="2">
    <citation type="submission" date="2021-06" db="EMBL/GenBank/DDBJ databases">
        <title>Emergence of genetically related NDM-1-producing Providencia rettgeri strains in Argentina.</title>
        <authorList>
            <person name="Pasteran F."/>
            <person name="Meo A."/>
            <person name="Gomez S."/>
            <person name="Derdoy L."/>
            <person name="Albronoz E."/>
            <person name="Faccone D."/>
            <person name="Guerriero L."/>
            <person name="Archuby D."/>
            <person name="Tarzia A."/>
            <person name="Lopez M."/>
            <person name="Corso A."/>
        </authorList>
    </citation>
    <scope>NUCLEOTIDE SEQUENCE</scope>
    <source>
        <strain evidence="10">PreM15628</strain>
    </source>
</reference>
<feature type="transmembrane region" description="Helical" evidence="7">
    <location>
        <begin position="60"/>
        <end position="87"/>
    </location>
</feature>
<evidence type="ECO:0000256" key="6">
    <source>
        <dbReference type="ARBA" id="ARBA00023136"/>
    </source>
</evidence>
<dbReference type="GO" id="GO:0005886">
    <property type="term" value="C:plasma membrane"/>
    <property type="evidence" value="ECO:0007669"/>
    <property type="project" value="UniProtKB-SubCell"/>
</dbReference>
<evidence type="ECO:0000256" key="4">
    <source>
        <dbReference type="ARBA" id="ARBA00022692"/>
    </source>
</evidence>
<keyword evidence="6 7" id="KW-0472">Membrane</keyword>
<comment type="subcellular location">
    <subcellularLocation>
        <location evidence="1 7">Cell membrane</location>
        <topology evidence="1 7">Multi-pass membrane protein</topology>
    </subcellularLocation>
</comment>
<sequence length="225" mass="25365">MEVLREIVLALWHHDFLKLSNPEVLWVIYTVLFVVIVLENGVLPAAFLPGDTLLILSGALIAKGVLHFIPTILLLTTAASLGCWLGFLQGRWLSETKVVKRWLAQIPEEYHTKANNMFNKQGLYALLIGRFLAFVRTILPLLAGLSELSHRRFQFFNWLSGLLWVGLIVTLGYALNQIPFVKEHEQIVISALMIIPVILLISGLIGSIVMYWKHRKALSGSKEKS</sequence>
<dbReference type="EMBL" id="JARVQW010000003">
    <property type="protein sequence ID" value="MDH2305547.1"/>
    <property type="molecule type" value="Genomic_DNA"/>
</dbReference>
<dbReference type="Proteomes" id="UP001162044">
    <property type="component" value="Unassembled WGS sequence"/>
</dbReference>
<evidence type="ECO:0000313" key="13">
    <source>
        <dbReference type="Proteomes" id="UP001162044"/>
    </source>
</evidence>
<dbReference type="OrthoDB" id="13976at2"/>
<feature type="transmembrane region" description="Helical" evidence="7">
    <location>
        <begin position="187"/>
        <end position="212"/>
    </location>
</feature>
<accession>A0A1B8SNF4</accession>
<organism evidence="9 13">
    <name type="scientific">Providencia rettgeri</name>
    <dbReference type="NCBI Taxonomy" id="587"/>
    <lineage>
        <taxon>Bacteria</taxon>
        <taxon>Pseudomonadati</taxon>
        <taxon>Pseudomonadota</taxon>
        <taxon>Gammaproteobacteria</taxon>
        <taxon>Enterobacterales</taxon>
        <taxon>Morganellaceae</taxon>
        <taxon>Providencia</taxon>
    </lineage>
</organism>
<dbReference type="InterPro" id="IPR032818">
    <property type="entry name" value="DedA-like"/>
</dbReference>
<dbReference type="InterPro" id="IPR032816">
    <property type="entry name" value="VTT_dom"/>
</dbReference>
<evidence type="ECO:0000259" key="8">
    <source>
        <dbReference type="Pfam" id="PF09335"/>
    </source>
</evidence>
<keyword evidence="3 7" id="KW-1003">Cell membrane</keyword>
<dbReference type="PANTHER" id="PTHR30353:SF11">
    <property type="entry name" value="INNER MEMBRANE PROTEIN YQJA"/>
    <property type="match status" value="1"/>
</dbReference>
<dbReference type="EMBL" id="CP076405">
    <property type="protein sequence ID" value="QWQ21399.1"/>
    <property type="molecule type" value="Genomic_DNA"/>
</dbReference>
<evidence type="ECO:0000313" key="10">
    <source>
        <dbReference type="EMBL" id="QWQ21399.1"/>
    </source>
</evidence>
<feature type="transmembrane region" description="Helical" evidence="7">
    <location>
        <begin position="123"/>
        <end position="143"/>
    </location>
</feature>
<evidence type="ECO:0000256" key="3">
    <source>
        <dbReference type="ARBA" id="ARBA00022475"/>
    </source>
</evidence>
<dbReference type="Proteomes" id="UP000254208">
    <property type="component" value="Unassembled WGS sequence"/>
</dbReference>
<evidence type="ECO:0000256" key="1">
    <source>
        <dbReference type="ARBA" id="ARBA00004651"/>
    </source>
</evidence>
<evidence type="ECO:0000313" key="12">
    <source>
        <dbReference type="Proteomes" id="UP000254208"/>
    </source>
</evidence>
<feature type="domain" description="VTT" evidence="8">
    <location>
        <begin position="48"/>
        <end position="173"/>
    </location>
</feature>
<proteinExistence type="inferred from homology"/>
<evidence type="ECO:0000256" key="2">
    <source>
        <dbReference type="ARBA" id="ARBA00010792"/>
    </source>
</evidence>
<reference evidence="9" key="4">
    <citation type="submission" date="2023-10" db="EMBL/GenBank/DDBJ databases">
        <title>Analysis of Resistance Genes of Carbapenem-resistant Providencia rettgeri.</title>
        <authorList>
            <person name="Liu M."/>
        </authorList>
    </citation>
    <scope>NUCLEOTIDE SEQUENCE</scope>
    <source>
        <strain evidence="9">QITACRE101</strain>
    </source>
</reference>
<dbReference type="OMA" id="QGRWLGH"/>
<evidence type="ECO:0000313" key="11">
    <source>
        <dbReference type="EMBL" id="SUC29854.1"/>
    </source>
</evidence>
<dbReference type="PANTHER" id="PTHR30353">
    <property type="entry name" value="INNER MEMBRANE PROTEIN DEDA-RELATED"/>
    <property type="match status" value="1"/>
</dbReference>
<reference evidence="9" key="3">
    <citation type="submission" date="2023-04" db="EMBL/GenBank/DDBJ databases">
        <authorList>
            <person name="Li W."/>
        </authorList>
    </citation>
    <scope>NUCLEOTIDE SEQUENCE</scope>
    <source>
        <strain evidence="9">QITACRE101</strain>
    </source>
</reference>
<evidence type="ECO:0000313" key="9">
    <source>
        <dbReference type="EMBL" id="MDH2305547.1"/>
    </source>
</evidence>